<name>A0A2A2DGQ1_9ACTN</name>
<feature type="compositionally biased region" description="Low complexity" evidence="1">
    <location>
        <begin position="9"/>
        <end position="21"/>
    </location>
</feature>
<dbReference type="EMBL" id="NSJV01000027">
    <property type="protein sequence ID" value="PAU50681.1"/>
    <property type="molecule type" value="Genomic_DNA"/>
</dbReference>
<dbReference type="AlphaFoldDB" id="A0A2A2DGQ1"/>
<reference evidence="2 3" key="1">
    <citation type="submission" date="2017-08" db="EMBL/GenBank/DDBJ databases">
        <title>Genome sequence of Streptomyces albireticuli NRRL B-1670.</title>
        <authorList>
            <person name="Graham D.E."/>
            <person name="Mahan K.M."/>
            <person name="Klingeman D.M."/>
            <person name="Hettich R.L."/>
            <person name="Parry R.J."/>
            <person name="Spain J.C."/>
        </authorList>
    </citation>
    <scope>NUCLEOTIDE SEQUENCE [LARGE SCALE GENOMIC DNA]</scope>
    <source>
        <strain evidence="2 3">NRRL B-1670</strain>
    </source>
</reference>
<evidence type="ECO:0000313" key="2">
    <source>
        <dbReference type="EMBL" id="PAU50681.1"/>
    </source>
</evidence>
<accession>A0A2A2DGQ1</accession>
<dbReference type="Proteomes" id="UP000218944">
    <property type="component" value="Unassembled WGS sequence"/>
</dbReference>
<keyword evidence="3" id="KW-1185">Reference proteome</keyword>
<protein>
    <submittedName>
        <fullName evidence="2">Uncharacterized protein</fullName>
    </submittedName>
</protein>
<sequence>MEILGLGGMTTPPGGTPLDLDGPPPRSAEETARRMGAFARGTRSGRAGHTGRPGRSGRPEHPGRAPRHGGHPEQPPEDDEGNFPA</sequence>
<organism evidence="2 3">
    <name type="scientific">Streptomyces albireticuli</name>
    <dbReference type="NCBI Taxonomy" id="1940"/>
    <lineage>
        <taxon>Bacteria</taxon>
        <taxon>Bacillati</taxon>
        <taxon>Actinomycetota</taxon>
        <taxon>Actinomycetes</taxon>
        <taxon>Kitasatosporales</taxon>
        <taxon>Streptomycetaceae</taxon>
        <taxon>Streptomyces</taxon>
    </lineage>
</organism>
<comment type="caution">
    <text evidence="2">The sequence shown here is derived from an EMBL/GenBank/DDBJ whole genome shotgun (WGS) entry which is preliminary data.</text>
</comment>
<proteinExistence type="predicted"/>
<gene>
    <name evidence="2" type="ORF">CK936_01260</name>
</gene>
<feature type="region of interest" description="Disordered" evidence="1">
    <location>
        <begin position="1"/>
        <end position="85"/>
    </location>
</feature>
<feature type="compositionally biased region" description="Acidic residues" evidence="1">
    <location>
        <begin position="75"/>
        <end position="85"/>
    </location>
</feature>
<evidence type="ECO:0000313" key="3">
    <source>
        <dbReference type="Proteomes" id="UP000218944"/>
    </source>
</evidence>
<evidence type="ECO:0000256" key="1">
    <source>
        <dbReference type="SAM" id="MobiDB-lite"/>
    </source>
</evidence>